<keyword evidence="2" id="KW-1185">Reference proteome</keyword>
<proteinExistence type="predicted"/>
<dbReference type="InterPro" id="IPR029062">
    <property type="entry name" value="Class_I_gatase-like"/>
</dbReference>
<dbReference type="KEGG" id="phm:PSMK_31760"/>
<dbReference type="InterPro" id="IPR028212">
    <property type="entry name" value="GHL6"/>
</dbReference>
<dbReference type="AlphaFoldDB" id="I0IJ97"/>
<dbReference type="EMBL" id="AP012338">
    <property type="protein sequence ID" value="BAM05335.1"/>
    <property type="molecule type" value="Genomic_DNA"/>
</dbReference>
<organism evidence="1 2">
    <name type="scientific">Phycisphaera mikurensis (strain NBRC 102666 / KCTC 22515 / FYK2301M01)</name>
    <dbReference type="NCBI Taxonomy" id="1142394"/>
    <lineage>
        <taxon>Bacteria</taxon>
        <taxon>Pseudomonadati</taxon>
        <taxon>Planctomycetota</taxon>
        <taxon>Phycisphaerae</taxon>
        <taxon>Phycisphaerales</taxon>
        <taxon>Phycisphaeraceae</taxon>
        <taxon>Phycisphaera</taxon>
    </lineage>
</organism>
<protein>
    <recommendedName>
        <fullName evidence="3">Beta-galactosidase trimerisation domain-containing protein</fullName>
    </recommendedName>
</protein>
<dbReference type="InterPro" id="IPR017853">
    <property type="entry name" value="GH"/>
</dbReference>
<evidence type="ECO:0000313" key="2">
    <source>
        <dbReference type="Proteomes" id="UP000007881"/>
    </source>
</evidence>
<dbReference type="Pfam" id="PF14871">
    <property type="entry name" value="GHL6"/>
    <property type="match status" value="1"/>
</dbReference>
<dbReference type="Proteomes" id="UP000007881">
    <property type="component" value="Chromosome"/>
</dbReference>
<evidence type="ECO:0000313" key="1">
    <source>
        <dbReference type="EMBL" id="BAM05335.1"/>
    </source>
</evidence>
<evidence type="ECO:0008006" key="3">
    <source>
        <dbReference type="Google" id="ProtNLM"/>
    </source>
</evidence>
<dbReference type="HOGENOM" id="CLU_414293_0_0_0"/>
<dbReference type="Gene3D" id="3.40.50.880">
    <property type="match status" value="1"/>
</dbReference>
<sequence length="689" mass="76143">MPRPRFGSANFRQVHLDFHTSDALGNIGDRFDAEAFVSTLKLGHVDAINLFAKGHHSWCYFPSEVGMRHPNLKPGLDLFGEQVRACEAAGIRTTAYVTVGWSATEASMHPGWCVRNKDGTIHTNRDLDEHPPALTGGPDERYHAFFWKFLCPSGDYRRHILELTREILTKHPTRGLWYDICNLETCWCERCRAGMEEAGIDAEDDAAAAAYSVDKWDAFLGDCRAILDELRPADSEEPGSVFFNGLTHMTTPPRILRHQTHYELEDLPTVWGGYDKLPPRARFFARDKKELLAMSGKFHTAWGEFGGYKHPDAIRYEASTMLAFNARCSFGDQLHPGGELDEQTYRNIGEVFAHVRRVERFCVGAEPDTNLGVLFGVRPSDLSVHGTSSSPEDEGACVMLLETQCDFEGVTPESLAGKDAVVVTQRCLTRDDAEKLAAYAEAGGRVVLIGDAALRLGEDELALDVGLAYAGPARFKIDYTLAGEALRARAGLGRGPFLNYEAAPRFVPVDGGGTEVLASIREPFFDRTYAHYTSHQETPYRLEDSEHVAVARKGGVALIAHPLGRMYSGHGARQHRELLTAVLAELGFVAKIRLDGFGSSGRATLYRQAEHRRHVLHLTYGTPTLRGGCEVIEDLPTLHGVELDLALDGTKEVSLPLTEHAPQVRREGGRLRLTLPPFSCHAVVVLSDA</sequence>
<accession>I0IJ97</accession>
<dbReference type="SUPFAM" id="SSF51445">
    <property type="entry name" value="(Trans)glycosidases"/>
    <property type="match status" value="1"/>
</dbReference>
<dbReference type="STRING" id="1142394.PSMK_31760"/>
<dbReference type="eggNOG" id="COG1874">
    <property type="taxonomic scope" value="Bacteria"/>
</dbReference>
<reference evidence="1 2" key="1">
    <citation type="submission" date="2012-02" db="EMBL/GenBank/DDBJ databases">
        <title>Complete genome sequence of Phycisphaera mikurensis NBRC 102666.</title>
        <authorList>
            <person name="Ankai A."/>
            <person name="Hosoyama A."/>
            <person name="Terui Y."/>
            <person name="Sekine M."/>
            <person name="Fukai R."/>
            <person name="Kato Y."/>
            <person name="Nakamura S."/>
            <person name="Yamada-Narita S."/>
            <person name="Kawakoshi A."/>
            <person name="Fukunaga Y."/>
            <person name="Yamazaki S."/>
            <person name="Fujita N."/>
        </authorList>
    </citation>
    <scope>NUCLEOTIDE SEQUENCE [LARGE SCALE GENOMIC DNA]</scope>
    <source>
        <strain evidence="2">NBRC 102666 / KCTC 22515 / FYK2301M01</strain>
    </source>
</reference>
<gene>
    <name evidence="1" type="ordered locus">PSMK_31760</name>
</gene>
<dbReference type="Gene3D" id="3.20.20.80">
    <property type="entry name" value="Glycosidases"/>
    <property type="match status" value="1"/>
</dbReference>
<dbReference type="RefSeq" id="WP_014438538.1">
    <property type="nucleotide sequence ID" value="NC_017080.1"/>
</dbReference>
<name>I0IJ97_PHYMF</name>